<dbReference type="InterPro" id="IPR030417">
    <property type="entry name" value="MS4A"/>
</dbReference>
<reference evidence="7" key="2">
    <citation type="submission" date="2025-08" db="UniProtKB">
        <authorList>
            <consortium name="Ensembl"/>
        </authorList>
    </citation>
    <scope>IDENTIFICATION</scope>
</reference>
<proteinExistence type="inferred from homology"/>
<dbReference type="GO" id="GO:0005886">
    <property type="term" value="C:plasma membrane"/>
    <property type="evidence" value="ECO:0007669"/>
    <property type="project" value="TreeGrafter"/>
</dbReference>
<feature type="transmembrane region" description="Helical" evidence="6">
    <location>
        <begin position="77"/>
        <end position="103"/>
    </location>
</feature>
<dbReference type="PANTHER" id="PTHR23320:SF10">
    <property type="entry name" value="MEMBRANE-SPANNING 4-DOMAINS SUBFAMILY A MEMBER 14"/>
    <property type="match status" value="1"/>
</dbReference>
<dbReference type="Pfam" id="PF04103">
    <property type="entry name" value="CD20"/>
    <property type="match status" value="2"/>
</dbReference>
<feature type="transmembrane region" description="Helical" evidence="6">
    <location>
        <begin position="291"/>
        <end position="317"/>
    </location>
</feature>
<feature type="transmembrane region" description="Helical" evidence="6">
    <location>
        <begin position="177"/>
        <end position="202"/>
    </location>
</feature>
<keyword evidence="3 6" id="KW-0812">Transmembrane</keyword>
<evidence type="ECO:0000313" key="7">
    <source>
        <dbReference type="Ensembl" id="ENSCHIP00010033004.1"/>
    </source>
</evidence>
<feature type="transmembrane region" description="Helical" evidence="6">
    <location>
        <begin position="249"/>
        <end position="270"/>
    </location>
</feature>
<dbReference type="AlphaFoldDB" id="A0A8C2RRF7"/>
<comment type="similarity">
    <text evidence="2">Belongs to the MS4A family.</text>
</comment>
<keyword evidence="5 6" id="KW-0472">Membrane</keyword>
<feature type="transmembrane region" description="Helical" evidence="6">
    <location>
        <begin position="214"/>
        <end position="237"/>
    </location>
</feature>
<dbReference type="Ensembl" id="ENSCHIT00010046411.1">
    <property type="protein sequence ID" value="ENSCHIP00010033004.1"/>
    <property type="gene ID" value="ENSCHIG00010024449.1"/>
</dbReference>
<keyword evidence="4 6" id="KW-1133">Transmembrane helix</keyword>
<protein>
    <recommendedName>
        <fullName evidence="8">Membrane spanning 4-domains A7</fullName>
    </recommendedName>
</protein>
<feature type="transmembrane region" description="Helical" evidence="6">
    <location>
        <begin position="49"/>
        <end position="71"/>
    </location>
</feature>
<dbReference type="InterPro" id="IPR007237">
    <property type="entry name" value="CD20-like"/>
</dbReference>
<reference evidence="7" key="1">
    <citation type="submission" date="2019-03" db="EMBL/GenBank/DDBJ databases">
        <title>Genome sequencing and reference-guided assembly of Black Bengal Goat (Capra hircus).</title>
        <authorList>
            <person name="Siddiki A.Z."/>
            <person name="Baten A."/>
            <person name="Billah M."/>
            <person name="Alam M.A.U."/>
            <person name="Shawrob K.S.M."/>
            <person name="Saha S."/>
            <person name="Chowdhury M."/>
            <person name="Rahman A.H."/>
            <person name="Stear M."/>
            <person name="Miah G."/>
            <person name="Das G.B."/>
            <person name="Hossain M.M."/>
            <person name="Kumkum M."/>
            <person name="Islam M.S."/>
            <person name="Mollah A.M."/>
            <person name="Ahsan A."/>
            <person name="Tusar F."/>
            <person name="Khan M.K.I."/>
        </authorList>
    </citation>
    <scope>NUCLEOTIDE SEQUENCE [LARGE SCALE GENOMIC DNA]</scope>
</reference>
<dbReference type="GO" id="GO:0007166">
    <property type="term" value="P:cell surface receptor signaling pathway"/>
    <property type="evidence" value="ECO:0007669"/>
    <property type="project" value="TreeGrafter"/>
</dbReference>
<evidence type="ECO:0000256" key="2">
    <source>
        <dbReference type="ARBA" id="ARBA00009565"/>
    </source>
</evidence>
<evidence type="ECO:0008006" key="8">
    <source>
        <dbReference type="Google" id="ProtNLM"/>
    </source>
</evidence>
<dbReference type="GO" id="GO:0005802">
    <property type="term" value="C:trans-Golgi network"/>
    <property type="evidence" value="ECO:0007669"/>
    <property type="project" value="TreeGrafter"/>
</dbReference>
<evidence type="ECO:0000256" key="1">
    <source>
        <dbReference type="ARBA" id="ARBA00004141"/>
    </source>
</evidence>
<sequence length="346" mass="37234">MPSPLKLMTDRAFDAFTPKGVVISKREKPGQVYQKEDDLPKGLPKEATVLGTIQILCFLVISSLGLILVYAPNSPQLSPAISTILMSGYPFLGALCFAITGTLSIVSGKKSSETFAINSLTFSAVSSVAAGAGFILLTGSLVTLRTASQQCDSGRDYLSSLPYSTYYYSVYDVEDCLLASVGLTAAQVLLALIIAGIGAIFALNYFHFAQRFPLVFLTGYPFWGAFIFAVTGCLTGTSRDDKCMGQGVTGLNVISSLVSVAGIIFTIISYRYQHKYCQGPSLEGICVIGRVLYNGILSVLLIISIAELSIAVTIASFRSNCWANSNESFVIALQYASYDRRFKDIM</sequence>
<accession>A0A8C2RRF7</accession>
<dbReference type="PANTHER" id="PTHR23320">
    <property type="entry name" value="MEMBRANE-SPANNING 4-DOMAINS SUBFAMILY A MS4A -RELATED"/>
    <property type="match status" value="1"/>
</dbReference>
<feature type="transmembrane region" description="Helical" evidence="6">
    <location>
        <begin position="115"/>
        <end position="137"/>
    </location>
</feature>
<organism evidence="7">
    <name type="scientific">Capra hircus</name>
    <name type="common">Goat</name>
    <dbReference type="NCBI Taxonomy" id="9925"/>
    <lineage>
        <taxon>Eukaryota</taxon>
        <taxon>Metazoa</taxon>
        <taxon>Chordata</taxon>
        <taxon>Craniata</taxon>
        <taxon>Vertebrata</taxon>
        <taxon>Euteleostomi</taxon>
        <taxon>Mammalia</taxon>
        <taxon>Eutheria</taxon>
        <taxon>Laurasiatheria</taxon>
        <taxon>Artiodactyla</taxon>
        <taxon>Ruminantia</taxon>
        <taxon>Pecora</taxon>
        <taxon>Bovidae</taxon>
        <taxon>Caprinae</taxon>
        <taxon>Capra</taxon>
    </lineage>
</organism>
<comment type="subcellular location">
    <subcellularLocation>
        <location evidence="1">Membrane</location>
        <topology evidence="1">Multi-pass membrane protein</topology>
    </subcellularLocation>
</comment>
<evidence type="ECO:0000256" key="5">
    <source>
        <dbReference type="ARBA" id="ARBA00023136"/>
    </source>
</evidence>
<evidence type="ECO:0000256" key="6">
    <source>
        <dbReference type="SAM" id="Phobius"/>
    </source>
</evidence>
<evidence type="ECO:0000256" key="3">
    <source>
        <dbReference type="ARBA" id="ARBA00022692"/>
    </source>
</evidence>
<name>A0A8C2RRF7_CAPHI</name>
<evidence type="ECO:0000256" key="4">
    <source>
        <dbReference type="ARBA" id="ARBA00022989"/>
    </source>
</evidence>